<dbReference type="Pfam" id="PF00010">
    <property type="entry name" value="HLH"/>
    <property type="match status" value="1"/>
</dbReference>
<dbReference type="EMBL" id="OY882877">
    <property type="protein sequence ID" value="CAK6442320.1"/>
    <property type="molecule type" value="Genomic_DNA"/>
</dbReference>
<accession>A0ABN9ZVQ2</accession>
<evidence type="ECO:0000256" key="1">
    <source>
        <dbReference type="ARBA" id="ARBA00023125"/>
    </source>
</evidence>
<dbReference type="InterPro" id="IPR050283">
    <property type="entry name" value="E-box_TF_Regulators"/>
</dbReference>
<evidence type="ECO:0000313" key="5">
    <source>
        <dbReference type="Proteomes" id="UP001314169"/>
    </source>
</evidence>
<evidence type="ECO:0000313" key="4">
    <source>
        <dbReference type="EMBL" id="CAK6442320.1"/>
    </source>
</evidence>
<sequence length="170" mass="17758">MDRGHRAPNGHACRALVQRGPAAPPGGGLDRGHRPLPAGPPGALPLLLLPGPVPGARPPPCAPACPPGAPQPGLVLKRNERERHRVRCVNQGFARLRGHLPRAPAGRRLSKVETLRAAARYIRHLQELLRAAPPGSEPDGARPGPPRPAPPRPESPCDAPPGPEPGDSGQ</sequence>
<dbReference type="InterPro" id="IPR011598">
    <property type="entry name" value="bHLH_dom"/>
</dbReference>
<dbReference type="InterPro" id="IPR036638">
    <property type="entry name" value="HLH_DNA-bd_sf"/>
</dbReference>
<dbReference type="PANTHER" id="PTHR23349">
    <property type="entry name" value="BASIC HELIX-LOOP-HELIX TRANSCRIPTION FACTOR, TWIST"/>
    <property type="match status" value="1"/>
</dbReference>
<evidence type="ECO:0000256" key="2">
    <source>
        <dbReference type="SAM" id="MobiDB-lite"/>
    </source>
</evidence>
<keyword evidence="1" id="KW-0238">DNA-binding</keyword>
<organism evidence="4 5">
    <name type="scientific">Pipistrellus nathusii</name>
    <name type="common">Nathusius' pipistrelle</name>
    <dbReference type="NCBI Taxonomy" id="59473"/>
    <lineage>
        <taxon>Eukaryota</taxon>
        <taxon>Metazoa</taxon>
        <taxon>Chordata</taxon>
        <taxon>Craniata</taxon>
        <taxon>Vertebrata</taxon>
        <taxon>Euteleostomi</taxon>
        <taxon>Mammalia</taxon>
        <taxon>Eutheria</taxon>
        <taxon>Laurasiatheria</taxon>
        <taxon>Chiroptera</taxon>
        <taxon>Yangochiroptera</taxon>
        <taxon>Vespertilionidae</taxon>
        <taxon>Pipistrellus</taxon>
    </lineage>
</organism>
<dbReference type="Gene3D" id="4.10.280.10">
    <property type="entry name" value="Helix-loop-helix DNA-binding domain"/>
    <property type="match status" value="1"/>
</dbReference>
<dbReference type="SMART" id="SM00353">
    <property type="entry name" value="HLH"/>
    <property type="match status" value="1"/>
</dbReference>
<dbReference type="CDD" id="cd19724">
    <property type="entry name" value="bHLH_TS_ASCL3_like"/>
    <property type="match status" value="1"/>
</dbReference>
<dbReference type="Proteomes" id="UP001314169">
    <property type="component" value="Chromosome 20"/>
</dbReference>
<dbReference type="PROSITE" id="PS50888">
    <property type="entry name" value="BHLH"/>
    <property type="match status" value="1"/>
</dbReference>
<feature type="compositionally biased region" description="Pro residues" evidence="2">
    <location>
        <begin position="143"/>
        <end position="164"/>
    </location>
</feature>
<feature type="region of interest" description="Disordered" evidence="2">
    <location>
        <begin position="130"/>
        <end position="170"/>
    </location>
</feature>
<protein>
    <recommendedName>
        <fullName evidence="3">BHLH domain-containing protein</fullName>
    </recommendedName>
</protein>
<name>A0ABN9ZVQ2_PIPNA</name>
<evidence type="ECO:0000259" key="3">
    <source>
        <dbReference type="PROSITE" id="PS50888"/>
    </source>
</evidence>
<feature type="domain" description="BHLH" evidence="3">
    <location>
        <begin position="73"/>
        <end position="125"/>
    </location>
</feature>
<keyword evidence="5" id="KW-1185">Reference proteome</keyword>
<reference evidence="4" key="1">
    <citation type="submission" date="2023-12" db="EMBL/GenBank/DDBJ databases">
        <authorList>
            <person name="Brown T."/>
        </authorList>
    </citation>
    <scope>NUCLEOTIDE SEQUENCE</scope>
</reference>
<proteinExistence type="predicted"/>
<feature type="region of interest" description="Disordered" evidence="2">
    <location>
        <begin position="1"/>
        <end position="80"/>
    </location>
</feature>
<dbReference type="SUPFAM" id="SSF47459">
    <property type="entry name" value="HLH, helix-loop-helix DNA-binding domain"/>
    <property type="match status" value="1"/>
</dbReference>
<feature type="compositionally biased region" description="Pro residues" evidence="2">
    <location>
        <begin position="51"/>
        <end position="70"/>
    </location>
</feature>
<gene>
    <name evidence="4" type="ORF">MPIPNATIZW_LOCUS10626</name>
</gene>
<dbReference type="PANTHER" id="PTHR23349:SF108">
    <property type="entry name" value="BHLH DOMAIN-CONTAINING PROTEIN"/>
    <property type="match status" value="1"/>
</dbReference>